<feature type="domain" description="DNA-binding protein H-NS-like C-terminal" evidence="6">
    <location>
        <begin position="126"/>
        <end position="166"/>
    </location>
</feature>
<feature type="region of interest" description="Disordered" evidence="5">
    <location>
        <begin position="67"/>
        <end position="87"/>
    </location>
</feature>
<accession>A0A4V2NGL3</accession>
<evidence type="ECO:0000259" key="6">
    <source>
        <dbReference type="SMART" id="SM00528"/>
    </source>
</evidence>
<evidence type="ECO:0000256" key="5">
    <source>
        <dbReference type="SAM" id="MobiDB-lite"/>
    </source>
</evidence>
<dbReference type="Pfam" id="PF00816">
    <property type="entry name" value="Histone_HNS"/>
    <property type="match status" value="3"/>
</dbReference>
<sequence>MATLDKVQAQIAKLQAKAEALVAKQSSGVIAKIRDIMERHGLTTADIEAHIGGAKKRGRKPGVKAIAKSSASTAKYRDPKTGATWTGHGRAPAWIANAKDRTKFLVDAAGATASKPKVSAKAPGKAAAMGKLPPKYINPKTGETWSGHARPPAWIKNVKDRSKFLIAGGAEATVVATTGIASKVKTAAKKSASKSVGATGGKGQRKGPQPAKYRDPKTGASWSGRGPAPAWLAGAKDRSKFLIEGAGAAADVSASTETKPSAKKAVAKKAVVKKVEATKTAPTKKVAVKKVVVKKVVSAKVPAEKAPAKKAPRQSVAVPAPVAAVESGAGLTT</sequence>
<dbReference type="SUPFAM" id="SSF81273">
    <property type="entry name" value="H-NS histone-like proteins"/>
    <property type="match status" value="3"/>
</dbReference>
<protein>
    <submittedName>
        <fullName evidence="7">Histidine biosynthesis protein HisIE</fullName>
    </submittedName>
</protein>
<dbReference type="Proteomes" id="UP000294200">
    <property type="component" value="Unassembled WGS sequence"/>
</dbReference>
<dbReference type="PANTHER" id="PTHR38097">
    <property type="match status" value="1"/>
</dbReference>
<evidence type="ECO:0000256" key="2">
    <source>
        <dbReference type="ARBA" id="ARBA00010610"/>
    </source>
</evidence>
<dbReference type="Gene3D" id="4.10.430.30">
    <property type="match status" value="3"/>
</dbReference>
<dbReference type="SMART" id="SM00528">
    <property type="entry name" value="HNS"/>
    <property type="match status" value="3"/>
</dbReference>
<evidence type="ECO:0000313" key="7">
    <source>
        <dbReference type="EMBL" id="TCG05368.1"/>
    </source>
</evidence>
<name>A0A4V2NGL3_9BURK</name>
<proteinExistence type="inferred from homology"/>
<feature type="domain" description="DNA-binding protein H-NS-like C-terminal" evidence="6">
    <location>
        <begin position="203"/>
        <end position="243"/>
    </location>
</feature>
<feature type="region of interest" description="Disordered" evidence="5">
    <location>
        <begin position="186"/>
        <end position="227"/>
    </location>
</feature>
<comment type="similarity">
    <text evidence="2">Belongs to the histone-like protein H-NS family.</text>
</comment>
<evidence type="ECO:0000313" key="8">
    <source>
        <dbReference type="Proteomes" id="UP000294200"/>
    </source>
</evidence>
<organism evidence="7 8">
    <name type="scientific">Paraburkholderia steynii</name>
    <dbReference type="NCBI Taxonomy" id="1245441"/>
    <lineage>
        <taxon>Bacteria</taxon>
        <taxon>Pseudomonadati</taxon>
        <taxon>Pseudomonadota</taxon>
        <taxon>Betaproteobacteria</taxon>
        <taxon>Burkholderiales</taxon>
        <taxon>Burkholderiaceae</taxon>
        <taxon>Paraburkholderia</taxon>
    </lineage>
</organism>
<dbReference type="GO" id="GO:0003677">
    <property type="term" value="F:DNA binding"/>
    <property type="evidence" value="ECO:0007669"/>
    <property type="project" value="UniProtKB-KW"/>
</dbReference>
<dbReference type="InterPro" id="IPR027444">
    <property type="entry name" value="H-NS_C_dom"/>
</dbReference>
<feature type="domain" description="DNA-binding protein H-NS-like C-terminal" evidence="6">
    <location>
        <begin position="66"/>
        <end position="106"/>
    </location>
</feature>
<dbReference type="PANTHER" id="PTHR38097:SF2">
    <property type="entry name" value="DNA-BINDING PROTEIN STPA"/>
    <property type="match status" value="1"/>
</dbReference>
<dbReference type="AlphaFoldDB" id="A0A4V2NGL3"/>
<keyword evidence="8" id="KW-1185">Reference proteome</keyword>
<reference evidence="7 8" key="1">
    <citation type="submission" date="2017-02" db="EMBL/GenBank/DDBJ databases">
        <title>Paraburkholderia sophoroidis sp. nov. and Paraburkholderia steynii sp. nov. rhizobial symbionts of the fynbos legume Hypocalyptus sophoroides.</title>
        <authorList>
            <person name="Steenkamp E.T."/>
            <person name="Beukes C.W."/>
            <person name="Van Zyl E."/>
            <person name="Avontuur J."/>
            <person name="Chan W.Y."/>
            <person name="Hassen A."/>
            <person name="Palmer M."/>
            <person name="Mthombeni L."/>
            <person name="Phalane F."/>
            <person name="Sereme K."/>
            <person name="Venter S.N."/>
        </authorList>
    </citation>
    <scope>NUCLEOTIDE SEQUENCE [LARGE SCALE GENOMIC DNA]</scope>
    <source>
        <strain evidence="7 8">HC1.1ba</strain>
    </source>
</reference>
<keyword evidence="3" id="KW-0963">Cytoplasm</keyword>
<gene>
    <name evidence="7" type="ORF">BZM27_34315</name>
</gene>
<keyword evidence="4" id="KW-0238">DNA-binding</keyword>
<dbReference type="EMBL" id="MWML01000174">
    <property type="protein sequence ID" value="TCG05368.1"/>
    <property type="molecule type" value="Genomic_DNA"/>
</dbReference>
<evidence type="ECO:0000256" key="3">
    <source>
        <dbReference type="ARBA" id="ARBA00022490"/>
    </source>
</evidence>
<evidence type="ECO:0000256" key="4">
    <source>
        <dbReference type="ARBA" id="ARBA00023125"/>
    </source>
</evidence>
<comment type="caution">
    <text evidence="7">The sequence shown here is derived from an EMBL/GenBank/DDBJ whole genome shotgun (WGS) entry which is preliminary data.</text>
</comment>
<dbReference type="GO" id="GO:0009295">
    <property type="term" value="C:nucleoid"/>
    <property type="evidence" value="ECO:0007669"/>
    <property type="project" value="UniProtKB-SubCell"/>
</dbReference>
<evidence type="ECO:0000256" key="1">
    <source>
        <dbReference type="ARBA" id="ARBA00004453"/>
    </source>
</evidence>
<comment type="subcellular location">
    <subcellularLocation>
        <location evidence="1">Cytoplasm</location>
        <location evidence="1">Nucleoid</location>
    </subcellularLocation>
</comment>